<reference evidence="3 4" key="1">
    <citation type="journal article" date="2015" name="Genome Announc.">
        <title>Expanding the biotechnology potential of lactobacilli through comparative genomics of 213 strains and associated genera.</title>
        <authorList>
            <person name="Sun Z."/>
            <person name="Harris H.M."/>
            <person name="McCann A."/>
            <person name="Guo C."/>
            <person name="Argimon S."/>
            <person name="Zhang W."/>
            <person name="Yang X."/>
            <person name="Jeffery I.B."/>
            <person name="Cooney J.C."/>
            <person name="Kagawa T.F."/>
            <person name="Liu W."/>
            <person name="Song Y."/>
            <person name="Salvetti E."/>
            <person name="Wrobel A."/>
            <person name="Rasinkangas P."/>
            <person name="Parkhill J."/>
            <person name="Rea M.C."/>
            <person name="O'Sullivan O."/>
            <person name="Ritari J."/>
            <person name="Douillard F.P."/>
            <person name="Paul Ross R."/>
            <person name="Yang R."/>
            <person name="Briner A.E."/>
            <person name="Felis G.E."/>
            <person name="de Vos W.M."/>
            <person name="Barrangou R."/>
            <person name="Klaenhammer T.R."/>
            <person name="Caufield P.W."/>
            <person name="Cui Y."/>
            <person name="Zhang H."/>
            <person name="O'Toole P.W."/>
        </authorList>
    </citation>
    <scope>NUCLEOTIDE SEQUENCE [LARGE SCALE GENOMIC DNA]</scope>
    <source>
        <strain evidence="3 4">DSM 20335</strain>
    </source>
</reference>
<dbReference type="GO" id="GO:0033745">
    <property type="term" value="F:L-methionine-(R)-S-oxide reductase activity"/>
    <property type="evidence" value="ECO:0007669"/>
    <property type="project" value="TreeGrafter"/>
</dbReference>
<dbReference type="AlphaFoldDB" id="A0A0R2BU97"/>
<evidence type="ECO:0000256" key="1">
    <source>
        <dbReference type="ARBA" id="ARBA00038454"/>
    </source>
</evidence>
<dbReference type="PATRIC" id="fig|1423738.3.peg.654"/>
<dbReference type="Gene3D" id="3.30.450.40">
    <property type="match status" value="1"/>
</dbReference>
<evidence type="ECO:0000313" key="3">
    <source>
        <dbReference type="EMBL" id="KRM79945.1"/>
    </source>
</evidence>
<accession>A0A0R2BU97</accession>
<dbReference type="PANTHER" id="PTHR21021:SF15">
    <property type="entry name" value="FREE METHIONINE-R-SULFOXIDE REDUCTASE"/>
    <property type="match status" value="1"/>
</dbReference>
<keyword evidence="4" id="KW-1185">Reference proteome</keyword>
<dbReference type="GO" id="GO:0005829">
    <property type="term" value="C:cytosol"/>
    <property type="evidence" value="ECO:0007669"/>
    <property type="project" value="TreeGrafter"/>
</dbReference>
<dbReference type="InterPro" id="IPR029016">
    <property type="entry name" value="GAF-like_dom_sf"/>
</dbReference>
<evidence type="ECO:0000313" key="4">
    <source>
        <dbReference type="Proteomes" id="UP000051813"/>
    </source>
</evidence>
<sequence>MDQLILEQFDAIFADEEYRTENQVSLLANASAFIKELVPDINWAGFYLWQPEAKRLELGPFQGKLACALIANQSGVCGTAFAQQKAIRVANVHEFAGHIACDAATNSEMVIPLSSDQQPIGVLDLDSPKLNRFSEQDQKILTELVAKIGQLLANSGQTN</sequence>
<organism evidence="3 4">
    <name type="scientific">Lapidilactobacillus dextrinicus DSM 20335</name>
    <dbReference type="NCBI Taxonomy" id="1423738"/>
    <lineage>
        <taxon>Bacteria</taxon>
        <taxon>Bacillati</taxon>
        <taxon>Bacillota</taxon>
        <taxon>Bacilli</taxon>
        <taxon>Lactobacillales</taxon>
        <taxon>Lactobacillaceae</taxon>
        <taxon>Lapidilactobacillus</taxon>
    </lineage>
</organism>
<dbReference type="EMBL" id="AYYK01000001">
    <property type="protein sequence ID" value="KRM79945.1"/>
    <property type="molecule type" value="Genomic_DNA"/>
</dbReference>
<gene>
    <name evidence="3" type="ORF">FC84_GL000645</name>
</gene>
<dbReference type="InterPro" id="IPR003018">
    <property type="entry name" value="GAF"/>
</dbReference>
<dbReference type="Proteomes" id="UP000051813">
    <property type="component" value="Unassembled WGS sequence"/>
</dbReference>
<proteinExistence type="inferred from homology"/>
<dbReference type="RefSeq" id="WP_057753979.1">
    <property type="nucleotide sequence ID" value="NZ_AYYK01000001.1"/>
</dbReference>
<dbReference type="InterPro" id="IPR051330">
    <property type="entry name" value="Phosphatase_reg/MetRdx"/>
</dbReference>
<name>A0A0R2BU97_9LACO</name>
<dbReference type="Pfam" id="PF13185">
    <property type="entry name" value="GAF_2"/>
    <property type="match status" value="1"/>
</dbReference>
<comment type="caution">
    <text evidence="3">The sequence shown here is derived from an EMBL/GenBank/DDBJ whole genome shotgun (WGS) entry which is preliminary data.</text>
</comment>
<protein>
    <submittedName>
        <fullName evidence="3">GAF domain protein</fullName>
    </submittedName>
</protein>
<dbReference type="STRING" id="1423738.FC84_GL000645"/>
<evidence type="ECO:0000259" key="2">
    <source>
        <dbReference type="Pfam" id="PF13185"/>
    </source>
</evidence>
<dbReference type="PANTHER" id="PTHR21021">
    <property type="entry name" value="GAF/PUTATIVE CYTOSKELETAL PROTEIN"/>
    <property type="match status" value="1"/>
</dbReference>
<dbReference type="FunFam" id="3.30.450.40:FF:000008">
    <property type="entry name" value="GAF domain-containing proteins"/>
    <property type="match status" value="1"/>
</dbReference>
<dbReference type="OrthoDB" id="9796252at2"/>
<comment type="similarity">
    <text evidence="1">Belongs to the free Met sulfoxide reductase family.</text>
</comment>
<dbReference type="SUPFAM" id="SSF55781">
    <property type="entry name" value="GAF domain-like"/>
    <property type="match status" value="1"/>
</dbReference>
<feature type="domain" description="GAF" evidence="2">
    <location>
        <begin position="36"/>
        <end position="152"/>
    </location>
</feature>